<evidence type="ECO:0000313" key="2">
    <source>
        <dbReference type="EMBL" id="GAB66183.1"/>
    </source>
</evidence>
<dbReference type="eggNOG" id="ENOG502T3XW">
    <property type="taxonomic scope" value="Eukaryota"/>
</dbReference>
<protein>
    <submittedName>
        <fullName evidence="2">Uncharacterized protein</fullName>
    </submittedName>
</protein>
<proteinExistence type="predicted"/>
<name>K6UJS0_PLACD</name>
<evidence type="ECO:0000256" key="1">
    <source>
        <dbReference type="SAM" id="MobiDB-lite"/>
    </source>
</evidence>
<dbReference type="KEGG" id="pcy:PCYB_083440"/>
<keyword evidence="3" id="KW-1185">Reference proteome</keyword>
<dbReference type="Proteomes" id="UP000006319">
    <property type="component" value="Chromosome 8"/>
</dbReference>
<dbReference type="EMBL" id="DF157100">
    <property type="protein sequence ID" value="GAB66183.1"/>
    <property type="molecule type" value="Genomic_DNA"/>
</dbReference>
<reference evidence="2 3" key="1">
    <citation type="journal article" date="2012" name="Nat. Genet.">
        <title>Plasmodium cynomolgi genome sequences provide insight into Plasmodium vivax and the monkey malaria clade.</title>
        <authorList>
            <person name="Tachibana S."/>
            <person name="Sullivan S.A."/>
            <person name="Kawai S."/>
            <person name="Nakamura S."/>
            <person name="Kim H.R."/>
            <person name="Goto N."/>
            <person name="Arisue N."/>
            <person name="Palacpac N.M.Q."/>
            <person name="Honma H."/>
            <person name="Yagi M."/>
            <person name="Tougan T."/>
            <person name="Katakai Y."/>
            <person name="Kaneko O."/>
            <person name="Mita T."/>
            <person name="Kita K."/>
            <person name="Yasutomi Y."/>
            <person name="Sutton P.L."/>
            <person name="Shakhbatyan R."/>
            <person name="Horii T."/>
            <person name="Yasunaga T."/>
            <person name="Barnwell J.W."/>
            <person name="Escalante A.A."/>
            <person name="Carlton J.M."/>
            <person name="Tanabe K."/>
        </authorList>
    </citation>
    <scope>NUCLEOTIDE SEQUENCE [LARGE SCALE GENOMIC DNA]</scope>
    <source>
        <strain evidence="2 3">B</strain>
    </source>
</reference>
<dbReference type="VEuPathDB" id="PlasmoDB:PCYB_083440"/>
<gene>
    <name evidence="2" type="ORF">PCYB_083440</name>
</gene>
<feature type="compositionally biased region" description="Basic and acidic residues" evidence="1">
    <location>
        <begin position="452"/>
        <end position="462"/>
    </location>
</feature>
<feature type="region of interest" description="Disordered" evidence="1">
    <location>
        <begin position="417"/>
        <end position="462"/>
    </location>
</feature>
<dbReference type="PhylomeDB" id="K6UJS0"/>
<dbReference type="AlphaFoldDB" id="K6UJS0"/>
<dbReference type="GeneID" id="14692533"/>
<feature type="region of interest" description="Disordered" evidence="1">
    <location>
        <begin position="119"/>
        <end position="186"/>
    </location>
</feature>
<dbReference type="RefSeq" id="XP_004222130.1">
    <property type="nucleotide sequence ID" value="XM_004222082.1"/>
</dbReference>
<feature type="compositionally biased region" description="Basic residues" evidence="1">
    <location>
        <begin position="158"/>
        <end position="168"/>
    </location>
</feature>
<dbReference type="OrthoDB" id="377452at2759"/>
<evidence type="ECO:0000313" key="3">
    <source>
        <dbReference type="Proteomes" id="UP000006319"/>
    </source>
</evidence>
<sequence>MNKKRIARKIKRIAQTLRQKNYEEKNRDSLYADLLYYLIKYDYDLFHVSRRGRNSKGLKEVSTNEETKNSKRNKYRGYIIVNFFYSLKQYVLFELKVKKLFIFNDFLHEHVHKLERGKIPREDNEPCNNQPELQRKKGDAKQGVNYAYRKTSPEGKNKHSANKKKKNGKAGTEVNPLHNDNDVYREEEVTTEQLRTHDMEKKNILFFSNFICNIIDSNHIKGRHHLSGATDLHFHIDRSNREMNRILFGRITKGELSTEVGREKDKGDHTEGKYSPKISDGFVKLKRINTATVLRGESDTELGNPQSCKKKKKHTMRCRIVSEKRVPIKAPKKGQGEQDTKCTFSDNQAVDPDEEKFRSNLHLMKRIFQMDRNCQEVEAFLKAYDGGSTYPRFHLLGRHPCRSASLLVSKILRSGRGGRHVEKTRSGGEVGDPGRGISEKDTKMEGNCGAKTDSHPKGDPLPRKLDSHTATYFKLRYCNIVKEYVCHLFNLFVWKQNLKKNMQQTVQHVHRNIQMFTHDVDIEPINEIIQSYNQLRKGVVQNKKVELVLCNAINSIMIKTWVQILKGKNEFRQKEKIWIQKWMDMQMFLLIFFSFYSISIEHELYVKLSHFVNEMVCCLLSQEDGPPSKNEKEKYLLIFNYFPKSKKDFYTFEGDNYHFPFVQNVREDVRKFLTEHLNGRSSSKGKSDESSSHDSPFHAEREKDALRLAKEFHFLSSCKFVHKFNCLLNDTVSTLRAYFFIFHDLNNYIHDFIALHYFAIYKQGGFEKEKKKDTFGMEMQKGENGGRSFRLAWSNLERRGRIPR</sequence>
<organism evidence="2 3">
    <name type="scientific">Plasmodium cynomolgi (strain B)</name>
    <dbReference type="NCBI Taxonomy" id="1120755"/>
    <lineage>
        <taxon>Eukaryota</taxon>
        <taxon>Sar</taxon>
        <taxon>Alveolata</taxon>
        <taxon>Apicomplexa</taxon>
        <taxon>Aconoidasida</taxon>
        <taxon>Haemosporida</taxon>
        <taxon>Plasmodiidae</taxon>
        <taxon>Plasmodium</taxon>
        <taxon>Plasmodium (Plasmodium)</taxon>
    </lineage>
</organism>
<accession>K6UJS0</accession>
<feature type="region of interest" description="Disordered" evidence="1">
    <location>
        <begin position="329"/>
        <end position="348"/>
    </location>
</feature>